<dbReference type="InterPro" id="IPR051318">
    <property type="entry name" value="Fe-S_L-Ser"/>
</dbReference>
<feature type="domain" description="Serine dehydratase beta chain" evidence="14">
    <location>
        <begin position="47"/>
        <end position="197"/>
    </location>
</feature>
<evidence type="ECO:0000256" key="8">
    <source>
        <dbReference type="ARBA" id="ARBA00023004"/>
    </source>
</evidence>
<keyword evidence="10 15" id="KW-0456">Lyase</keyword>
<dbReference type="InterPro" id="IPR004644">
    <property type="entry name" value="Fe-S_L-Ser_mono"/>
</dbReference>
<dbReference type="SUPFAM" id="SSF143548">
    <property type="entry name" value="Serine metabolism enzymes domain"/>
    <property type="match status" value="1"/>
</dbReference>
<dbReference type="InterPro" id="IPR029009">
    <property type="entry name" value="ASB_dom_sf"/>
</dbReference>
<evidence type="ECO:0000259" key="13">
    <source>
        <dbReference type="Pfam" id="PF03313"/>
    </source>
</evidence>
<evidence type="ECO:0000256" key="2">
    <source>
        <dbReference type="ARBA" id="ARBA00004742"/>
    </source>
</evidence>
<feature type="signal peptide" evidence="12">
    <location>
        <begin position="1"/>
        <end position="27"/>
    </location>
</feature>
<dbReference type="RefSeq" id="WP_227118163.1">
    <property type="nucleotide sequence ID" value="NZ_LT598928.1"/>
</dbReference>
<dbReference type="GO" id="GO:0051539">
    <property type="term" value="F:4 iron, 4 sulfur cluster binding"/>
    <property type="evidence" value="ECO:0007669"/>
    <property type="project" value="UniProtKB-KW"/>
</dbReference>
<comment type="cofactor">
    <cofactor evidence="1">
        <name>[4Fe-4S] cluster</name>
        <dbReference type="ChEBI" id="CHEBI:49883"/>
    </cofactor>
</comment>
<evidence type="ECO:0000256" key="9">
    <source>
        <dbReference type="ARBA" id="ARBA00023014"/>
    </source>
</evidence>
<evidence type="ECO:0000259" key="14">
    <source>
        <dbReference type="Pfam" id="PF03315"/>
    </source>
</evidence>
<evidence type="ECO:0000256" key="6">
    <source>
        <dbReference type="ARBA" id="ARBA00022485"/>
    </source>
</evidence>
<keyword evidence="7" id="KW-0479">Metal-binding</keyword>
<dbReference type="Pfam" id="PF03315">
    <property type="entry name" value="SDH_beta"/>
    <property type="match status" value="1"/>
</dbReference>
<name>A0A212JST9_9BACT</name>
<dbReference type="EMBL" id="FLUP01000001">
    <property type="protein sequence ID" value="SBW02375.1"/>
    <property type="molecule type" value="Genomic_DNA"/>
</dbReference>
<dbReference type="Gene3D" id="3.30.1330.90">
    <property type="entry name" value="D-3-phosphoglycerate dehydrogenase, domain 3"/>
    <property type="match status" value="1"/>
</dbReference>
<evidence type="ECO:0000256" key="11">
    <source>
        <dbReference type="ARBA" id="ARBA00049406"/>
    </source>
</evidence>
<dbReference type="InterPro" id="IPR005130">
    <property type="entry name" value="Ser_deHydtase-like_asu"/>
</dbReference>
<dbReference type="PANTHER" id="PTHR30182">
    <property type="entry name" value="L-SERINE DEHYDRATASE"/>
    <property type="match status" value="1"/>
</dbReference>
<comment type="catalytic activity">
    <reaction evidence="11">
        <text>L-serine = pyruvate + NH4(+)</text>
        <dbReference type="Rhea" id="RHEA:19169"/>
        <dbReference type="ChEBI" id="CHEBI:15361"/>
        <dbReference type="ChEBI" id="CHEBI:28938"/>
        <dbReference type="ChEBI" id="CHEBI:33384"/>
        <dbReference type="EC" id="4.3.1.17"/>
    </reaction>
</comment>
<keyword evidence="5" id="KW-0312">Gluconeogenesis</keyword>
<dbReference type="Pfam" id="PF03313">
    <property type="entry name" value="SDH_alpha"/>
    <property type="match status" value="1"/>
</dbReference>
<evidence type="ECO:0000256" key="12">
    <source>
        <dbReference type="SAM" id="SignalP"/>
    </source>
</evidence>
<keyword evidence="12" id="KW-0732">Signal</keyword>
<comment type="pathway">
    <text evidence="2">Carbohydrate biosynthesis; gluconeogenesis.</text>
</comment>
<evidence type="ECO:0000256" key="4">
    <source>
        <dbReference type="ARBA" id="ARBA00012093"/>
    </source>
</evidence>
<dbReference type="GO" id="GO:0006094">
    <property type="term" value="P:gluconeogenesis"/>
    <property type="evidence" value="ECO:0007669"/>
    <property type="project" value="UniProtKB-KW"/>
</dbReference>
<dbReference type="AlphaFoldDB" id="A0A212JST9"/>
<evidence type="ECO:0000313" key="15">
    <source>
        <dbReference type="EMBL" id="SBW02375.1"/>
    </source>
</evidence>
<dbReference type="InterPro" id="IPR005131">
    <property type="entry name" value="Ser_deHydtase_bsu"/>
</dbReference>
<evidence type="ECO:0000256" key="1">
    <source>
        <dbReference type="ARBA" id="ARBA00001966"/>
    </source>
</evidence>
<dbReference type="InterPro" id="IPR006311">
    <property type="entry name" value="TAT_signal"/>
</dbReference>
<feature type="domain" description="Serine dehydratase-like alpha subunit" evidence="13">
    <location>
        <begin position="225"/>
        <end position="487"/>
    </location>
</feature>
<sequence length="494" mass="52504">MYCNRRRFLQSVAVTGAGLCLPSLTWAGFDPLWKPGSVCANPIDVTVFEMFKIGPGPSSSHTIAPMSAGNDFIHLCAQLPQEQLAQADAVKVHLYGSLSATGKGHGTDRAVAAGLLGQKPDECKAEFLDNLFTKPDDTRTVVLGPARIPLKDSDVIFEQGTIEAPFSNVLIIELLGKGKQLASREYYSVGGGFLQWKGWKAPDKGKPVHAFDSMNGLLEIVKNSGKSIPLIMLENEMAITGQSEQNIRQGAQRIIHVMDSCAATGLGLEGKLKGPFGLERRAKLMLEQAASSPEPADAFAARLSAYGQAGSEENAMGHPIVTAPTAGSAGVMPAVVHMLIKERGKTEADLVDGLLVASMVGTLIKRHASVAGADVGCQGEIGSASSMAAAMLSQVMGETPDVVENAAEFALEHHLGMTCDPVGGYVQIPCISRNAMSSVKSWNSWMMARTGQGTKHPVGLDLCIRTMNQTGRDMKDDYRETARGGLALFYTQGC</sequence>
<dbReference type="NCBIfam" id="TIGR00720">
    <property type="entry name" value="sda_mono"/>
    <property type="match status" value="1"/>
</dbReference>
<evidence type="ECO:0000256" key="7">
    <source>
        <dbReference type="ARBA" id="ARBA00022723"/>
    </source>
</evidence>
<organism evidence="15">
    <name type="scientific">uncultured Desulfovibrio sp</name>
    <dbReference type="NCBI Taxonomy" id="167968"/>
    <lineage>
        <taxon>Bacteria</taxon>
        <taxon>Pseudomonadati</taxon>
        <taxon>Thermodesulfobacteriota</taxon>
        <taxon>Desulfovibrionia</taxon>
        <taxon>Desulfovibrionales</taxon>
        <taxon>Desulfovibrionaceae</taxon>
        <taxon>Desulfovibrio</taxon>
        <taxon>environmental samples</taxon>
    </lineage>
</organism>
<keyword evidence="8" id="KW-0408">Iron</keyword>
<proteinExistence type="inferred from homology"/>
<accession>A0A212JST9</accession>
<evidence type="ECO:0000256" key="5">
    <source>
        <dbReference type="ARBA" id="ARBA00022432"/>
    </source>
</evidence>
<dbReference type="PROSITE" id="PS51318">
    <property type="entry name" value="TAT"/>
    <property type="match status" value="1"/>
</dbReference>
<evidence type="ECO:0000256" key="3">
    <source>
        <dbReference type="ARBA" id="ARBA00008636"/>
    </source>
</evidence>
<dbReference type="PANTHER" id="PTHR30182:SF1">
    <property type="entry name" value="L-SERINE DEHYDRATASE 1"/>
    <property type="match status" value="1"/>
</dbReference>
<gene>
    <name evidence="15" type="primary">sdaA</name>
    <name evidence="15" type="ORF">KM92DES2_11650</name>
</gene>
<keyword evidence="6" id="KW-0004">4Fe-4S</keyword>
<feature type="chain" id="PRO_5012939574" description="L-serine ammonia-lyase" evidence="12">
    <location>
        <begin position="28"/>
        <end position="494"/>
    </location>
</feature>
<dbReference type="EC" id="4.3.1.17" evidence="4"/>
<dbReference type="GO" id="GO:0003941">
    <property type="term" value="F:L-serine ammonia-lyase activity"/>
    <property type="evidence" value="ECO:0007669"/>
    <property type="project" value="UniProtKB-EC"/>
</dbReference>
<dbReference type="GO" id="GO:0046872">
    <property type="term" value="F:metal ion binding"/>
    <property type="evidence" value="ECO:0007669"/>
    <property type="project" value="UniProtKB-KW"/>
</dbReference>
<reference evidence="15" key="1">
    <citation type="submission" date="2016-04" db="EMBL/GenBank/DDBJ databases">
        <authorList>
            <person name="Evans L.H."/>
            <person name="Alamgir A."/>
            <person name="Owens N."/>
            <person name="Weber N.D."/>
            <person name="Virtaneva K."/>
            <person name="Barbian K."/>
            <person name="Babar A."/>
            <person name="Rosenke K."/>
        </authorList>
    </citation>
    <scope>NUCLEOTIDE SEQUENCE</scope>
    <source>
        <strain evidence="15">92-2</strain>
    </source>
</reference>
<keyword evidence="9" id="KW-0411">Iron-sulfur</keyword>
<protein>
    <recommendedName>
        <fullName evidence="4">L-serine ammonia-lyase</fullName>
        <ecNumber evidence="4">4.3.1.17</ecNumber>
    </recommendedName>
</protein>
<evidence type="ECO:0000256" key="10">
    <source>
        <dbReference type="ARBA" id="ARBA00023239"/>
    </source>
</evidence>
<comment type="similarity">
    <text evidence="3">Belongs to the iron-sulfur dependent L-serine dehydratase family.</text>
</comment>